<evidence type="ECO:0000313" key="2">
    <source>
        <dbReference type="Proteomes" id="UP001190700"/>
    </source>
</evidence>
<keyword evidence="2" id="KW-1185">Reference proteome</keyword>
<comment type="caution">
    <text evidence="1">The sequence shown here is derived from an EMBL/GenBank/DDBJ whole genome shotgun (WGS) entry which is preliminary data.</text>
</comment>
<sequence>MRREALEPSERCVVGGGSERCPWPQIRNPLRRSGGPSRLARPGFLAGDPTWAVIEPGRKNAIDMDSVKRGVLLSAAVNEYTLELLSFTGSCARPHTNLEWQGSVVSEEGGLPKPGPVRALRGAAALGIPAGDNDWVTEECETLRLLRRYNAICKWCIWRVDTVAEGGLEARSRHLEAPPADC</sequence>
<organism evidence="1 2">
    <name type="scientific">Cymbomonas tetramitiformis</name>
    <dbReference type="NCBI Taxonomy" id="36881"/>
    <lineage>
        <taxon>Eukaryota</taxon>
        <taxon>Viridiplantae</taxon>
        <taxon>Chlorophyta</taxon>
        <taxon>Pyramimonadophyceae</taxon>
        <taxon>Pyramimonadales</taxon>
        <taxon>Pyramimonadaceae</taxon>
        <taxon>Cymbomonas</taxon>
    </lineage>
</organism>
<evidence type="ECO:0000313" key="1">
    <source>
        <dbReference type="EMBL" id="KAK3271247.1"/>
    </source>
</evidence>
<reference evidence="1 2" key="1">
    <citation type="journal article" date="2015" name="Genome Biol. Evol.">
        <title>Comparative Genomics of a Bacterivorous Green Alga Reveals Evolutionary Causalities and Consequences of Phago-Mixotrophic Mode of Nutrition.</title>
        <authorList>
            <person name="Burns J.A."/>
            <person name="Paasch A."/>
            <person name="Narechania A."/>
            <person name="Kim E."/>
        </authorList>
    </citation>
    <scope>NUCLEOTIDE SEQUENCE [LARGE SCALE GENOMIC DNA]</scope>
    <source>
        <strain evidence="1 2">PLY_AMNH</strain>
    </source>
</reference>
<gene>
    <name evidence="1" type="ORF">CYMTET_20395</name>
</gene>
<accession>A0AAE0L482</accession>
<dbReference type="EMBL" id="LGRX02009914">
    <property type="protein sequence ID" value="KAK3271247.1"/>
    <property type="molecule type" value="Genomic_DNA"/>
</dbReference>
<proteinExistence type="predicted"/>
<name>A0AAE0L482_9CHLO</name>
<dbReference type="AlphaFoldDB" id="A0AAE0L482"/>
<protein>
    <submittedName>
        <fullName evidence="1">Uncharacterized protein</fullName>
    </submittedName>
</protein>
<dbReference type="Proteomes" id="UP001190700">
    <property type="component" value="Unassembled WGS sequence"/>
</dbReference>